<dbReference type="RefSeq" id="XP_040629013.1">
    <property type="nucleotide sequence ID" value="XM_040772586.1"/>
</dbReference>
<evidence type="ECO:0008006" key="5">
    <source>
        <dbReference type="Google" id="ProtNLM"/>
    </source>
</evidence>
<protein>
    <recommendedName>
        <fullName evidence="5">Peptidase A1 domain-containing protein</fullName>
    </recommendedName>
</protein>
<evidence type="ECO:0000256" key="1">
    <source>
        <dbReference type="SAM" id="MobiDB-lite"/>
    </source>
</evidence>
<evidence type="ECO:0000313" key="3">
    <source>
        <dbReference type="EMBL" id="EJU02116.1"/>
    </source>
</evidence>
<dbReference type="STRING" id="1858805.M5FW66"/>
<dbReference type="HOGENOM" id="CLU_028897_2_1_1"/>
<dbReference type="Proteomes" id="UP000030653">
    <property type="component" value="Unassembled WGS sequence"/>
</dbReference>
<accession>M5FW66</accession>
<gene>
    <name evidence="3" type="ORF">DACRYDRAFT_21886</name>
</gene>
<dbReference type="OrthoDB" id="2576082at2759"/>
<dbReference type="OMA" id="PDHANIR"/>
<feature type="transmembrane region" description="Helical" evidence="2">
    <location>
        <begin position="321"/>
        <end position="342"/>
    </location>
</feature>
<keyword evidence="2" id="KW-0472">Membrane</keyword>
<feature type="region of interest" description="Disordered" evidence="1">
    <location>
        <begin position="412"/>
        <end position="433"/>
    </location>
</feature>
<reference evidence="3 4" key="1">
    <citation type="journal article" date="2012" name="Science">
        <title>The Paleozoic origin of enzymatic lignin decomposition reconstructed from 31 fungal genomes.</title>
        <authorList>
            <person name="Floudas D."/>
            <person name="Binder M."/>
            <person name="Riley R."/>
            <person name="Barry K."/>
            <person name="Blanchette R.A."/>
            <person name="Henrissat B."/>
            <person name="Martinez A.T."/>
            <person name="Otillar R."/>
            <person name="Spatafora J.W."/>
            <person name="Yadav J.S."/>
            <person name="Aerts A."/>
            <person name="Benoit I."/>
            <person name="Boyd A."/>
            <person name="Carlson A."/>
            <person name="Copeland A."/>
            <person name="Coutinho P.M."/>
            <person name="de Vries R.P."/>
            <person name="Ferreira P."/>
            <person name="Findley K."/>
            <person name="Foster B."/>
            <person name="Gaskell J."/>
            <person name="Glotzer D."/>
            <person name="Gorecki P."/>
            <person name="Heitman J."/>
            <person name="Hesse C."/>
            <person name="Hori C."/>
            <person name="Igarashi K."/>
            <person name="Jurgens J.A."/>
            <person name="Kallen N."/>
            <person name="Kersten P."/>
            <person name="Kohler A."/>
            <person name="Kuees U."/>
            <person name="Kumar T.K.A."/>
            <person name="Kuo A."/>
            <person name="LaButti K."/>
            <person name="Larrondo L.F."/>
            <person name="Lindquist E."/>
            <person name="Ling A."/>
            <person name="Lombard V."/>
            <person name="Lucas S."/>
            <person name="Lundell T."/>
            <person name="Martin R."/>
            <person name="McLaughlin D.J."/>
            <person name="Morgenstern I."/>
            <person name="Morin E."/>
            <person name="Murat C."/>
            <person name="Nagy L.G."/>
            <person name="Nolan M."/>
            <person name="Ohm R.A."/>
            <person name="Patyshakuliyeva A."/>
            <person name="Rokas A."/>
            <person name="Ruiz-Duenas F.J."/>
            <person name="Sabat G."/>
            <person name="Salamov A."/>
            <person name="Samejima M."/>
            <person name="Schmutz J."/>
            <person name="Slot J.C."/>
            <person name="St John F."/>
            <person name="Stenlid J."/>
            <person name="Sun H."/>
            <person name="Sun S."/>
            <person name="Syed K."/>
            <person name="Tsang A."/>
            <person name="Wiebenga A."/>
            <person name="Young D."/>
            <person name="Pisabarro A."/>
            <person name="Eastwood D.C."/>
            <person name="Martin F."/>
            <person name="Cullen D."/>
            <person name="Grigoriev I.V."/>
            <person name="Hibbett D.S."/>
        </authorList>
    </citation>
    <scope>NUCLEOTIDE SEQUENCE [LARGE SCALE GENOMIC DNA]</scope>
    <source>
        <strain evidence="3 4">DJM-731 SS1</strain>
    </source>
</reference>
<dbReference type="AlphaFoldDB" id="M5FW66"/>
<keyword evidence="2" id="KW-0812">Transmembrane</keyword>
<evidence type="ECO:0000313" key="4">
    <source>
        <dbReference type="Proteomes" id="UP000030653"/>
    </source>
</evidence>
<organism evidence="3 4">
    <name type="scientific">Dacryopinax primogenitus (strain DJM 731)</name>
    <name type="common">Brown rot fungus</name>
    <dbReference type="NCBI Taxonomy" id="1858805"/>
    <lineage>
        <taxon>Eukaryota</taxon>
        <taxon>Fungi</taxon>
        <taxon>Dikarya</taxon>
        <taxon>Basidiomycota</taxon>
        <taxon>Agaricomycotina</taxon>
        <taxon>Dacrymycetes</taxon>
        <taxon>Dacrymycetales</taxon>
        <taxon>Dacrymycetaceae</taxon>
        <taxon>Dacryopinax</taxon>
    </lineage>
</organism>
<proteinExistence type="predicted"/>
<dbReference type="Gene3D" id="2.60.120.260">
    <property type="entry name" value="Galactose-binding domain-like"/>
    <property type="match status" value="2"/>
</dbReference>
<sequence>MLLNLSFEDTSPIITYTNPSNPPAGSLLWGASTTTDGCRGLYSDSSFTGTNINKATMALTFNGTGIWIYGANRANHGNYSVSIDTQDFGPLSGYANDSGCTVLSDFKALLFGQAGLPMGAHDVTLTNLPINTSYNWVDVDYITIETEIGDAGGVQVQTSTVDDSSGQFSYSSGWSTSRATGQTSYLDGTLHEANTNQASVIINFEGQAISVFGGVDTPYGPFVAVLDSEEPLSLNAHSYDFFPQTLLYHANSLGEGVHKLTLFNGASSFDVDYANIWSDNSTIPLNPSPGTASGTPDGPGPTGSNKTSGALPTTSTPIGPIVGGVVGGVLFIALVGALLIFWQCRRRNRQIMETSALANSSLQPMRSIPAQHMSIPDHQADAHRKRAPPGIFGHQNTSSSAGLTTLASTISSPWSPVTNSRNTQSARGYPGPTIPSPAQPFILRDDDAWHLSGYPNEEEIGAGNGAETILLPPDYSQATYTTC</sequence>
<keyword evidence="2" id="KW-1133">Transmembrane helix</keyword>
<dbReference type="GeneID" id="63687648"/>
<feature type="region of interest" description="Disordered" evidence="1">
    <location>
        <begin position="284"/>
        <end position="312"/>
    </location>
</feature>
<feature type="compositionally biased region" description="Polar residues" evidence="1">
    <location>
        <begin position="413"/>
        <end position="426"/>
    </location>
</feature>
<name>M5FW66_DACPD</name>
<keyword evidence="4" id="KW-1185">Reference proteome</keyword>
<evidence type="ECO:0000256" key="2">
    <source>
        <dbReference type="SAM" id="Phobius"/>
    </source>
</evidence>
<dbReference type="EMBL" id="JH795862">
    <property type="protein sequence ID" value="EJU02116.1"/>
    <property type="molecule type" value="Genomic_DNA"/>
</dbReference>